<dbReference type="PROSITE" id="PS50808">
    <property type="entry name" value="ZF_BED"/>
    <property type="match status" value="1"/>
</dbReference>
<organism evidence="8 9">
    <name type="scientific">Podospora appendiculata</name>
    <dbReference type="NCBI Taxonomy" id="314037"/>
    <lineage>
        <taxon>Eukaryota</taxon>
        <taxon>Fungi</taxon>
        <taxon>Dikarya</taxon>
        <taxon>Ascomycota</taxon>
        <taxon>Pezizomycotina</taxon>
        <taxon>Sordariomycetes</taxon>
        <taxon>Sordariomycetidae</taxon>
        <taxon>Sordariales</taxon>
        <taxon>Podosporaceae</taxon>
        <taxon>Podospora</taxon>
    </lineage>
</organism>
<dbReference type="PANTHER" id="PTHR24403:SF67">
    <property type="entry name" value="FI01116P-RELATED"/>
    <property type="match status" value="1"/>
</dbReference>
<dbReference type="InterPro" id="IPR013087">
    <property type="entry name" value="Znf_C2H2_type"/>
</dbReference>
<evidence type="ECO:0000256" key="5">
    <source>
        <dbReference type="PROSITE-ProRule" id="PRU00042"/>
    </source>
</evidence>
<dbReference type="Proteomes" id="UP001270362">
    <property type="component" value="Unassembled WGS sequence"/>
</dbReference>
<evidence type="ECO:0000259" key="7">
    <source>
        <dbReference type="PROSITE" id="PS50808"/>
    </source>
</evidence>
<dbReference type="GO" id="GO:0045944">
    <property type="term" value="P:positive regulation of transcription by RNA polymerase II"/>
    <property type="evidence" value="ECO:0007669"/>
    <property type="project" value="TreeGrafter"/>
</dbReference>
<sequence>MGHFQKSPDPFAWLDPEEDCDLGPFPTDDFWISDVATTDNLTILRGPPLGASLTESISTPSTVDSIVPHNLFNLHGPELYWSPDDVVNTLPELSQAQLESVTPSTSTDTDWTVSPGSYAFSTAKAKVQKAARQEFQRQRERRKRERPSKCPLCDLGHAYDADMRRHIRAKHPDQAWRFNVSTKKLRCKWCVKSFSRSDHLTRHLKRKHSGP</sequence>
<keyword evidence="2" id="KW-0677">Repeat</keyword>
<name>A0AAE1CC71_9PEZI</name>
<evidence type="ECO:0000256" key="3">
    <source>
        <dbReference type="ARBA" id="ARBA00022771"/>
    </source>
</evidence>
<dbReference type="PROSITE" id="PS00028">
    <property type="entry name" value="ZINC_FINGER_C2H2_1"/>
    <property type="match status" value="1"/>
</dbReference>
<evidence type="ECO:0000313" key="9">
    <source>
        <dbReference type="Proteomes" id="UP001270362"/>
    </source>
</evidence>
<keyword evidence="9" id="KW-1185">Reference proteome</keyword>
<evidence type="ECO:0000256" key="1">
    <source>
        <dbReference type="ARBA" id="ARBA00022723"/>
    </source>
</evidence>
<feature type="domain" description="BED-type" evidence="7">
    <location>
        <begin position="170"/>
        <end position="211"/>
    </location>
</feature>
<dbReference type="PANTHER" id="PTHR24403">
    <property type="entry name" value="ZINC FINGER PROTEIN"/>
    <property type="match status" value="1"/>
</dbReference>
<evidence type="ECO:0008006" key="10">
    <source>
        <dbReference type="Google" id="ProtNLM"/>
    </source>
</evidence>
<dbReference type="InterPro" id="IPR036236">
    <property type="entry name" value="Znf_C2H2_sf"/>
</dbReference>
<protein>
    <recommendedName>
        <fullName evidence="10">C2H2-type domain-containing protein</fullName>
    </recommendedName>
</protein>
<dbReference type="EMBL" id="JAULSO010000002">
    <property type="protein sequence ID" value="KAK3688232.1"/>
    <property type="molecule type" value="Genomic_DNA"/>
</dbReference>
<dbReference type="SMART" id="SM00355">
    <property type="entry name" value="ZnF_C2H2"/>
    <property type="match status" value="2"/>
</dbReference>
<dbReference type="AlphaFoldDB" id="A0AAE1CC71"/>
<keyword evidence="1" id="KW-0479">Metal-binding</keyword>
<comment type="caution">
    <text evidence="8">The sequence shown here is derived from an EMBL/GenBank/DDBJ whole genome shotgun (WGS) entry which is preliminary data.</text>
</comment>
<dbReference type="GO" id="GO:0005634">
    <property type="term" value="C:nucleus"/>
    <property type="evidence" value="ECO:0007669"/>
    <property type="project" value="TreeGrafter"/>
</dbReference>
<evidence type="ECO:0000256" key="2">
    <source>
        <dbReference type="ARBA" id="ARBA00022737"/>
    </source>
</evidence>
<gene>
    <name evidence="8" type="ORF">B0T22DRAFT_439787</name>
</gene>
<dbReference type="SUPFAM" id="SSF57667">
    <property type="entry name" value="beta-beta-alpha zinc fingers"/>
    <property type="match status" value="1"/>
</dbReference>
<feature type="domain" description="C2H2-type" evidence="6">
    <location>
        <begin position="185"/>
        <end position="211"/>
    </location>
</feature>
<evidence type="ECO:0000313" key="8">
    <source>
        <dbReference type="EMBL" id="KAK3688232.1"/>
    </source>
</evidence>
<dbReference type="GO" id="GO:0008270">
    <property type="term" value="F:zinc ion binding"/>
    <property type="evidence" value="ECO:0007669"/>
    <property type="project" value="UniProtKB-KW"/>
</dbReference>
<proteinExistence type="predicted"/>
<reference evidence="8" key="1">
    <citation type="journal article" date="2023" name="Mol. Phylogenet. Evol.">
        <title>Genome-scale phylogeny and comparative genomics of the fungal order Sordariales.</title>
        <authorList>
            <person name="Hensen N."/>
            <person name="Bonometti L."/>
            <person name="Westerberg I."/>
            <person name="Brannstrom I.O."/>
            <person name="Guillou S."/>
            <person name="Cros-Aarteil S."/>
            <person name="Calhoun S."/>
            <person name="Haridas S."/>
            <person name="Kuo A."/>
            <person name="Mondo S."/>
            <person name="Pangilinan J."/>
            <person name="Riley R."/>
            <person name="LaButti K."/>
            <person name="Andreopoulos B."/>
            <person name="Lipzen A."/>
            <person name="Chen C."/>
            <person name="Yan M."/>
            <person name="Daum C."/>
            <person name="Ng V."/>
            <person name="Clum A."/>
            <person name="Steindorff A."/>
            <person name="Ohm R.A."/>
            <person name="Martin F."/>
            <person name="Silar P."/>
            <person name="Natvig D.O."/>
            <person name="Lalanne C."/>
            <person name="Gautier V."/>
            <person name="Ament-Velasquez S.L."/>
            <person name="Kruys A."/>
            <person name="Hutchinson M.I."/>
            <person name="Powell A.J."/>
            <person name="Barry K."/>
            <person name="Miller A.N."/>
            <person name="Grigoriev I.V."/>
            <person name="Debuchy R."/>
            <person name="Gladieux P."/>
            <person name="Hiltunen Thoren M."/>
            <person name="Johannesson H."/>
        </authorList>
    </citation>
    <scope>NUCLEOTIDE SEQUENCE</scope>
    <source>
        <strain evidence="8">CBS 314.62</strain>
    </source>
</reference>
<evidence type="ECO:0000256" key="4">
    <source>
        <dbReference type="ARBA" id="ARBA00022833"/>
    </source>
</evidence>
<keyword evidence="3 5" id="KW-0863">Zinc-finger</keyword>
<keyword evidence="4" id="KW-0862">Zinc</keyword>
<reference evidence="8" key="2">
    <citation type="submission" date="2023-06" db="EMBL/GenBank/DDBJ databases">
        <authorList>
            <consortium name="Lawrence Berkeley National Laboratory"/>
            <person name="Haridas S."/>
            <person name="Hensen N."/>
            <person name="Bonometti L."/>
            <person name="Westerberg I."/>
            <person name="Brannstrom I.O."/>
            <person name="Guillou S."/>
            <person name="Cros-Aarteil S."/>
            <person name="Calhoun S."/>
            <person name="Kuo A."/>
            <person name="Mondo S."/>
            <person name="Pangilinan J."/>
            <person name="Riley R."/>
            <person name="Labutti K."/>
            <person name="Andreopoulos B."/>
            <person name="Lipzen A."/>
            <person name="Chen C."/>
            <person name="Yanf M."/>
            <person name="Daum C."/>
            <person name="Ng V."/>
            <person name="Clum A."/>
            <person name="Steindorff A."/>
            <person name="Ohm R."/>
            <person name="Martin F."/>
            <person name="Silar P."/>
            <person name="Natvig D."/>
            <person name="Lalanne C."/>
            <person name="Gautier V."/>
            <person name="Ament-Velasquez S.L."/>
            <person name="Kruys A."/>
            <person name="Hutchinson M.I."/>
            <person name="Powell A.J."/>
            <person name="Barry K."/>
            <person name="Miller A.N."/>
            <person name="Grigoriev I.V."/>
            <person name="Debuchy R."/>
            <person name="Gladieux P."/>
            <person name="Thoren M.H."/>
            <person name="Johannesson H."/>
        </authorList>
    </citation>
    <scope>NUCLEOTIDE SEQUENCE</scope>
    <source>
        <strain evidence="8">CBS 314.62</strain>
    </source>
</reference>
<dbReference type="Gene3D" id="3.30.160.60">
    <property type="entry name" value="Classic Zinc Finger"/>
    <property type="match status" value="1"/>
</dbReference>
<evidence type="ECO:0000259" key="6">
    <source>
        <dbReference type="PROSITE" id="PS50157"/>
    </source>
</evidence>
<dbReference type="PROSITE" id="PS50157">
    <property type="entry name" value="ZINC_FINGER_C2H2_2"/>
    <property type="match status" value="1"/>
</dbReference>
<accession>A0AAE1CC71</accession>
<dbReference type="GO" id="GO:0003677">
    <property type="term" value="F:DNA binding"/>
    <property type="evidence" value="ECO:0007669"/>
    <property type="project" value="InterPro"/>
</dbReference>
<dbReference type="InterPro" id="IPR003656">
    <property type="entry name" value="Znf_BED"/>
</dbReference>
<dbReference type="InterPro" id="IPR050688">
    <property type="entry name" value="Zinc_finger/UBP_domain"/>
</dbReference>